<dbReference type="AlphaFoldDB" id="U2XMF7"/>
<name>U2XMF7_9PROT</name>
<dbReference type="EMBL" id="AWXE01000004">
    <property type="protein sequence ID" value="ERL46277.1"/>
    <property type="molecule type" value="Genomic_DNA"/>
</dbReference>
<comment type="cofactor">
    <cofactor evidence="2">
        <name>Mg(2+)</name>
        <dbReference type="ChEBI" id="CHEBI:18420"/>
    </cofactor>
</comment>
<dbReference type="PANTHER" id="PTHR23407:SF11">
    <property type="entry name" value="CHROMOSOME UNDETERMINED SCAFFOLD_24, WHOLE GENOME SHOTGUN SEQUENCE"/>
    <property type="match status" value="1"/>
</dbReference>
<comment type="caution">
    <text evidence="3">The sequence shown here is derived from an EMBL/GenBank/DDBJ whole genome shotgun (WGS) entry which is preliminary data.</text>
</comment>
<sequence length="213" mass="24061">MTSINQASLLAKDIQKQKQDIRQLAIQKRQEAKKFDTDDLKLELLNVFRGFIYETVSVVLKTDRRRLIGAAYSADKSEIDPLPIVTFLHNEGWQTALPRIEKDVSLSFRAWQPGDDLVIGKFDMQEPAPESSIVTPDLVIAPLLAFDNYGNRLGRGGGYYDRALKTLRAQGKVLVVGIAFETQLFDLIPHEEHDEKLDFVLTPSGVHHFEAVK</sequence>
<organism evidence="3 4">
    <name type="scientific">Candidatus Micropelagius thuwalensis</name>
    <dbReference type="NCBI Taxonomy" id="1397666"/>
    <lineage>
        <taxon>Bacteria</taxon>
        <taxon>Pseudomonadati</taxon>
        <taxon>Pseudomonadota</taxon>
        <taxon>Alphaproteobacteria</taxon>
        <taxon>PS1 clade</taxon>
        <taxon>Candidatus Micropelagius</taxon>
    </lineage>
</organism>
<dbReference type="InterPro" id="IPR002698">
    <property type="entry name" value="FTHF_cligase"/>
</dbReference>
<dbReference type="GO" id="GO:0005524">
    <property type="term" value="F:ATP binding"/>
    <property type="evidence" value="ECO:0007669"/>
    <property type="project" value="UniProtKB-KW"/>
</dbReference>
<dbReference type="Gene3D" id="3.40.50.10420">
    <property type="entry name" value="NagB/RpiA/CoA transferase-like"/>
    <property type="match status" value="1"/>
</dbReference>
<keyword evidence="2" id="KW-0479">Metal-binding</keyword>
<evidence type="ECO:0000256" key="2">
    <source>
        <dbReference type="RuleBase" id="RU361279"/>
    </source>
</evidence>
<dbReference type="GO" id="GO:0009396">
    <property type="term" value="P:folic acid-containing compound biosynthetic process"/>
    <property type="evidence" value="ECO:0007669"/>
    <property type="project" value="TreeGrafter"/>
</dbReference>
<gene>
    <name evidence="3" type="ORF">RS24_01275</name>
</gene>
<dbReference type="InterPro" id="IPR024185">
    <property type="entry name" value="FTHF_cligase-like_sf"/>
</dbReference>
<dbReference type="GO" id="GO:0046872">
    <property type="term" value="F:metal ion binding"/>
    <property type="evidence" value="ECO:0007669"/>
    <property type="project" value="UniProtKB-KW"/>
</dbReference>
<reference evidence="3 4" key="1">
    <citation type="journal article" date="2014" name="FEMS Microbiol. Ecol.">
        <title>Genomic differentiation among two strains of the PS1 clade isolated from geographically separated marine habitats.</title>
        <authorList>
            <person name="Jimenez-Infante F."/>
            <person name="Ngugi D.K."/>
            <person name="Alam I."/>
            <person name="Rashid M."/>
            <person name="Baalawi W."/>
            <person name="Kamau A.A."/>
            <person name="Bajic V.B."/>
            <person name="Stingl U."/>
        </authorList>
    </citation>
    <scope>NUCLEOTIDE SEQUENCE [LARGE SCALE GENOMIC DNA]</scope>
    <source>
        <strain evidence="3 4">RS24</strain>
    </source>
</reference>
<dbReference type="STRING" id="1397666.RS24_01275"/>
<dbReference type="eggNOG" id="COG0212">
    <property type="taxonomic scope" value="Bacteria"/>
</dbReference>
<dbReference type="PIRSF" id="PIRSF006806">
    <property type="entry name" value="FTHF_cligase"/>
    <property type="match status" value="1"/>
</dbReference>
<dbReference type="PATRIC" id="fig|1397666.3.peg.1164"/>
<dbReference type="NCBIfam" id="TIGR02727">
    <property type="entry name" value="MTHFS_bact"/>
    <property type="match status" value="1"/>
</dbReference>
<keyword evidence="1 2" id="KW-0067">ATP-binding</keyword>
<comment type="similarity">
    <text evidence="2">Belongs to the 5-formyltetrahydrofolate cyclo-ligase family.</text>
</comment>
<feature type="binding site" evidence="1">
    <location>
        <begin position="152"/>
        <end position="160"/>
    </location>
    <ligand>
        <name>ATP</name>
        <dbReference type="ChEBI" id="CHEBI:30616"/>
    </ligand>
</feature>
<evidence type="ECO:0000256" key="1">
    <source>
        <dbReference type="PIRSR" id="PIRSR006806-1"/>
    </source>
</evidence>
<feature type="binding site" evidence="1">
    <location>
        <position position="78"/>
    </location>
    <ligand>
        <name>substrate</name>
    </ligand>
</feature>
<comment type="catalytic activity">
    <reaction evidence="2">
        <text>(6S)-5-formyl-5,6,7,8-tetrahydrofolate + ATP = (6R)-5,10-methenyltetrahydrofolate + ADP + phosphate</text>
        <dbReference type="Rhea" id="RHEA:10488"/>
        <dbReference type="ChEBI" id="CHEBI:30616"/>
        <dbReference type="ChEBI" id="CHEBI:43474"/>
        <dbReference type="ChEBI" id="CHEBI:57455"/>
        <dbReference type="ChEBI" id="CHEBI:57457"/>
        <dbReference type="ChEBI" id="CHEBI:456216"/>
        <dbReference type="EC" id="6.3.3.2"/>
    </reaction>
</comment>
<proteinExistence type="inferred from homology"/>
<feature type="binding site" evidence="1">
    <location>
        <begin position="18"/>
        <end position="22"/>
    </location>
    <ligand>
        <name>ATP</name>
        <dbReference type="ChEBI" id="CHEBI:30616"/>
    </ligand>
</feature>
<dbReference type="Pfam" id="PF01812">
    <property type="entry name" value="5-FTHF_cyc-lig"/>
    <property type="match status" value="1"/>
</dbReference>
<evidence type="ECO:0000313" key="3">
    <source>
        <dbReference type="EMBL" id="ERL46277.1"/>
    </source>
</evidence>
<dbReference type="GO" id="GO:0030272">
    <property type="term" value="F:5-formyltetrahydrofolate cyclo-ligase activity"/>
    <property type="evidence" value="ECO:0007669"/>
    <property type="project" value="UniProtKB-EC"/>
</dbReference>
<keyword evidence="1 2" id="KW-0547">Nucleotide-binding</keyword>
<dbReference type="InterPro" id="IPR037171">
    <property type="entry name" value="NagB/RpiA_transferase-like"/>
</dbReference>
<dbReference type="GO" id="GO:0035999">
    <property type="term" value="P:tetrahydrofolate interconversion"/>
    <property type="evidence" value="ECO:0007669"/>
    <property type="project" value="TreeGrafter"/>
</dbReference>
<protein>
    <recommendedName>
        <fullName evidence="2">5-formyltetrahydrofolate cyclo-ligase</fullName>
        <ecNumber evidence="2">6.3.3.2</ecNumber>
    </recommendedName>
</protein>
<accession>U2XMF7</accession>
<dbReference type="PANTHER" id="PTHR23407">
    <property type="entry name" value="ATPASE INHIBITOR/5-FORMYLTETRAHYDROFOLATE CYCLO-LIGASE"/>
    <property type="match status" value="1"/>
</dbReference>
<keyword evidence="3" id="KW-0560">Oxidoreductase</keyword>
<dbReference type="Proteomes" id="UP000016762">
    <property type="component" value="Unassembled WGS sequence"/>
</dbReference>
<dbReference type="EC" id="6.3.3.2" evidence="2"/>
<keyword evidence="4" id="KW-1185">Reference proteome</keyword>
<evidence type="ECO:0000313" key="4">
    <source>
        <dbReference type="Proteomes" id="UP000016762"/>
    </source>
</evidence>
<keyword evidence="2" id="KW-0460">Magnesium</keyword>
<dbReference type="GO" id="GO:0016491">
    <property type="term" value="F:oxidoreductase activity"/>
    <property type="evidence" value="ECO:0007669"/>
    <property type="project" value="UniProtKB-KW"/>
</dbReference>
<dbReference type="SUPFAM" id="SSF100950">
    <property type="entry name" value="NagB/RpiA/CoA transferase-like"/>
    <property type="match status" value="1"/>
</dbReference>